<dbReference type="RefSeq" id="WP_210759385.1">
    <property type="nucleotide sequence ID" value="NZ_CP060139.1"/>
</dbReference>
<dbReference type="AlphaFoldDB" id="A0A7H0VGL0"/>
<keyword evidence="3" id="KW-1185">Reference proteome</keyword>
<accession>A0A7H0VGL0</accession>
<protein>
    <submittedName>
        <fullName evidence="2">PorT family protein</fullName>
    </submittedName>
</protein>
<proteinExistence type="predicted"/>
<sequence>MIVNKKYFILFLLLGLSLNMSAQLSRRLKNNPRYDRKVIDFGFSIGLNYTDLRTRTLPDLSTQLPGYYRVYSETSPGYNIRIISKLRLGDHWDLNFSPGYAFTVRTLRFDILNQFTLEREMVERDIESSFLEFPVYFKFRADRIGNYRMYLLAGPKYNIDLASDQDVEDDRVFKLKRNEVYYDMGIGVDIYFEFFKFSPQIIYSFGITNQKVVDDTFLAAGLQGVYTRGLLINFTFE</sequence>
<evidence type="ECO:0000313" key="3">
    <source>
        <dbReference type="Proteomes" id="UP000516305"/>
    </source>
</evidence>
<name>A0A7H0VGL0_9FLAO</name>
<dbReference type="KEGG" id="chyd:H4K34_03175"/>
<gene>
    <name evidence="2" type="ORF">H4K34_03175</name>
</gene>
<dbReference type="EMBL" id="CP060139">
    <property type="protein sequence ID" value="QNR24858.1"/>
    <property type="molecule type" value="Genomic_DNA"/>
</dbReference>
<evidence type="ECO:0000313" key="2">
    <source>
        <dbReference type="EMBL" id="QNR24858.1"/>
    </source>
</evidence>
<dbReference type="InterPro" id="IPR025665">
    <property type="entry name" value="Beta-barrel_OMP_2"/>
</dbReference>
<dbReference type="Proteomes" id="UP000516305">
    <property type="component" value="Chromosome"/>
</dbReference>
<reference evidence="2 3" key="1">
    <citation type="submission" date="2020-08" db="EMBL/GenBank/DDBJ databases">
        <title>Croceimicrobium hydrocarbonivorans gen. nov., sp. nov., a novel marine bacterium isolated from a bacterial consortium that degrades polyethylene terephthalate.</title>
        <authorList>
            <person name="Liu R."/>
        </authorList>
    </citation>
    <scope>NUCLEOTIDE SEQUENCE [LARGE SCALE GENOMIC DNA]</scope>
    <source>
        <strain evidence="2 3">A20-9</strain>
    </source>
</reference>
<feature type="domain" description="Outer membrane protein beta-barrel" evidence="1">
    <location>
        <begin position="22"/>
        <end position="209"/>
    </location>
</feature>
<organism evidence="2 3">
    <name type="scientific">Croceimicrobium hydrocarbonivorans</name>
    <dbReference type="NCBI Taxonomy" id="2761580"/>
    <lineage>
        <taxon>Bacteria</taxon>
        <taxon>Pseudomonadati</taxon>
        <taxon>Bacteroidota</taxon>
        <taxon>Flavobacteriia</taxon>
        <taxon>Flavobacteriales</taxon>
        <taxon>Owenweeksiaceae</taxon>
        <taxon>Croceimicrobium</taxon>
    </lineage>
</organism>
<evidence type="ECO:0000259" key="1">
    <source>
        <dbReference type="Pfam" id="PF13568"/>
    </source>
</evidence>
<dbReference type="Pfam" id="PF13568">
    <property type="entry name" value="OMP_b-brl_2"/>
    <property type="match status" value="1"/>
</dbReference>